<comment type="caution">
    <text evidence="1">The sequence shown here is derived from an EMBL/GenBank/DDBJ whole genome shotgun (WGS) entry which is preliminary data.</text>
</comment>
<keyword evidence="2" id="KW-1185">Reference proteome</keyword>
<organism evidence="1 2">
    <name type="scientific">Castilleja foliolosa</name>
    <dbReference type="NCBI Taxonomy" id="1961234"/>
    <lineage>
        <taxon>Eukaryota</taxon>
        <taxon>Viridiplantae</taxon>
        <taxon>Streptophyta</taxon>
        <taxon>Embryophyta</taxon>
        <taxon>Tracheophyta</taxon>
        <taxon>Spermatophyta</taxon>
        <taxon>Magnoliopsida</taxon>
        <taxon>eudicotyledons</taxon>
        <taxon>Gunneridae</taxon>
        <taxon>Pentapetalae</taxon>
        <taxon>asterids</taxon>
        <taxon>lamiids</taxon>
        <taxon>Lamiales</taxon>
        <taxon>Orobanchaceae</taxon>
        <taxon>Pedicularideae</taxon>
        <taxon>Castillejinae</taxon>
        <taxon>Castilleja</taxon>
    </lineage>
</organism>
<gene>
    <name evidence="1" type="ORF">CASFOL_001763</name>
</gene>
<sequence>MDDRQPWVLLGSYEPEELVADAVSKRQTRSWTCSSYRSVIRVRFEELILARF</sequence>
<evidence type="ECO:0000313" key="1">
    <source>
        <dbReference type="EMBL" id="KAL3652082.1"/>
    </source>
</evidence>
<protein>
    <submittedName>
        <fullName evidence="1">Uncharacterized protein</fullName>
    </submittedName>
</protein>
<dbReference type="Proteomes" id="UP001632038">
    <property type="component" value="Unassembled WGS sequence"/>
</dbReference>
<proteinExistence type="predicted"/>
<accession>A0ABD3ECQ4</accession>
<name>A0ABD3ECQ4_9LAMI</name>
<evidence type="ECO:0000313" key="2">
    <source>
        <dbReference type="Proteomes" id="UP001632038"/>
    </source>
</evidence>
<dbReference type="EMBL" id="JAVIJP010000005">
    <property type="protein sequence ID" value="KAL3652082.1"/>
    <property type="molecule type" value="Genomic_DNA"/>
</dbReference>
<reference evidence="2" key="1">
    <citation type="journal article" date="2024" name="IScience">
        <title>Strigolactones Initiate the Formation of Haustorium-like Structures in Castilleja.</title>
        <authorList>
            <person name="Buerger M."/>
            <person name="Peterson D."/>
            <person name="Chory J."/>
        </authorList>
    </citation>
    <scope>NUCLEOTIDE SEQUENCE [LARGE SCALE GENOMIC DNA]</scope>
</reference>
<dbReference type="AlphaFoldDB" id="A0ABD3ECQ4"/>